<proteinExistence type="predicted"/>
<dbReference type="CDD" id="cd00161">
    <property type="entry name" value="beta-trefoil_Ricin-like"/>
    <property type="match status" value="1"/>
</dbReference>
<gene>
    <name evidence="2" type="ORF">P691DRAFT_709073</name>
</gene>
<keyword evidence="3" id="KW-1185">Reference proteome</keyword>
<comment type="caution">
    <text evidence="2">The sequence shown here is derived from an EMBL/GenBank/DDBJ whole genome shotgun (WGS) entry which is preliminary data.</text>
</comment>
<name>A0A9P5X7X8_9AGAR</name>
<feature type="domain" description="Ricin B lectin" evidence="1">
    <location>
        <begin position="63"/>
        <end position="192"/>
    </location>
</feature>
<dbReference type="SUPFAM" id="SSF50370">
    <property type="entry name" value="Ricin B-like lectins"/>
    <property type="match status" value="1"/>
</dbReference>
<evidence type="ECO:0000313" key="3">
    <source>
        <dbReference type="Proteomes" id="UP000807342"/>
    </source>
</evidence>
<sequence length="192" mass="20782">MGFCDNADCAYNNCSNAYTSPPTRFPNPGTVAPQPPLYGCPHTPSGFTVTFCPTGEIPNYQSRPDFINPNGNSNKCLDVKGGVFVNGTPVQIYDCNGSQAQMWSIIRGNGTVRLSGTNYCLDAGSSPGNGVKVKIWTCYEGLVAQQWSWTDDNHIALTGRGLCLDLTSGKLDNGNPVQTWQCMDANQNQIWT</sequence>
<dbReference type="Gene3D" id="2.80.10.50">
    <property type="match status" value="2"/>
</dbReference>
<organism evidence="2 3">
    <name type="scientific">Macrolepiota fuliginosa MF-IS2</name>
    <dbReference type="NCBI Taxonomy" id="1400762"/>
    <lineage>
        <taxon>Eukaryota</taxon>
        <taxon>Fungi</taxon>
        <taxon>Dikarya</taxon>
        <taxon>Basidiomycota</taxon>
        <taxon>Agaricomycotina</taxon>
        <taxon>Agaricomycetes</taxon>
        <taxon>Agaricomycetidae</taxon>
        <taxon>Agaricales</taxon>
        <taxon>Agaricineae</taxon>
        <taxon>Agaricaceae</taxon>
        <taxon>Macrolepiota</taxon>
    </lineage>
</organism>
<evidence type="ECO:0000259" key="1">
    <source>
        <dbReference type="SMART" id="SM00458"/>
    </source>
</evidence>
<dbReference type="EMBL" id="MU151259">
    <property type="protein sequence ID" value="KAF9446179.1"/>
    <property type="molecule type" value="Genomic_DNA"/>
</dbReference>
<dbReference type="Pfam" id="PF00652">
    <property type="entry name" value="Ricin_B_lectin"/>
    <property type="match status" value="1"/>
</dbReference>
<dbReference type="PROSITE" id="PS50231">
    <property type="entry name" value="RICIN_B_LECTIN"/>
    <property type="match status" value="1"/>
</dbReference>
<dbReference type="OrthoDB" id="6770063at2759"/>
<dbReference type="SMART" id="SM00458">
    <property type="entry name" value="RICIN"/>
    <property type="match status" value="1"/>
</dbReference>
<dbReference type="InterPro" id="IPR000772">
    <property type="entry name" value="Ricin_B_lectin"/>
</dbReference>
<accession>A0A9P5X7X8</accession>
<protein>
    <submittedName>
        <fullName evidence="2">Carbohydrate-binding module family 13 protein</fullName>
    </submittedName>
</protein>
<dbReference type="InterPro" id="IPR035992">
    <property type="entry name" value="Ricin_B-like_lectins"/>
</dbReference>
<evidence type="ECO:0000313" key="2">
    <source>
        <dbReference type="EMBL" id="KAF9446179.1"/>
    </source>
</evidence>
<dbReference type="Proteomes" id="UP000807342">
    <property type="component" value="Unassembled WGS sequence"/>
</dbReference>
<reference evidence="2" key="1">
    <citation type="submission" date="2020-11" db="EMBL/GenBank/DDBJ databases">
        <authorList>
            <consortium name="DOE Joint Genome Institute"/>
            <person name="Ahrendt S."/>
            <person name="Riley R."/>
            <person name="Andreopoulos W."/>
            <person name="Labutti K."/>
            <person name="Pangilinan J."/>
            <person name="Ruiz-Duenas F.J."/>
            <person name="Barrasa J.M."/>
            <person name="Sanchez-Garcia M."/>
            <person name="Camarero S."/>
            <person name="Miyauchi S."/>
            <person name="Serrano A."/>
            <person name="Linde D."/>
            <person name="Babiker R."/>
            <person name="Drula E."/>
            <person name="Ayuso-Fernandez I."/>
            <person name="Pacheco R."/>
            <person name="Padilla G."/>
            <person name="Ferreira P."/>
            <person name="Barriuso J."/>
            <person name="Kellner H."/>
            <person name="Castanera R."/>
            <person name="Alfaro M."/>
            <person name="Ramirez L."/>
            <person name="Pisabarro A.G."/>
            <person name="Kuo A."/>
            <person name="Tritt A."/>
            <person name="Lipzen A."/>
            <person name="He G."/>
            <person name="Yan M."/>
            <person name="Ng V."/>
            <person name="Cullen D."/>
            <person name="Martin F."/>
            <person name="Rosso M.-N."/>
            <person name="Henrissat B."/>
            <person name="Hibbett D."/>
            <person name="Martinez A.T."/>
            <person name="Grigoriev I.V."/>
        </authorList>
    </citation>
    <scope>NUCLEOTIDE SEQUENCE</scope>
    <source>
        <strain evidence="2">MF-IS2</strain>
    </source>
</reference>
<dbReference type="AlphaFoldDB" id="A0A9P5X7X8"/>